<keyword evidence="8" id="KW-1185">Reference proteome</keyword>
<dbReference type="Pfam" id="PF00248">
    <property type="entry name" value="Aldo_ket_red"/>
    <property type="match status" value="1"/>
</dbReference>
<feature type="site" description="Lowers pKa of active site Tyr" evidence="4">
    <location>
        <position position="116"/>
    </location>
</feature>
<dbReference type="PRINTS" id="PR00069">
    <property type="entry name" value="ALDKETRDTASE"/>
</dbReference>
<evidence type="ECO:0000256" key="1">
    <source>
        <dbReference type="ARBA" id="ARBA00023002"/>
    </source>
</evidence>
<dbReference type="EMBL" id="CAMGZC010000880">
    <property type="protein sequence ID" value="CAI0650514.1"/>
    <property type="molecule type" value="Genomic_DNA"/>
</dbReference>
<feature type="region of interest" description="Disordered" evidence="5">
    <location>
        <begin position="1"/>
        <end position="21"/>
    </location>
</feature>
<dbReference type="AlphaFoldDB" id="A0A9W4RZI4"/>
<evidence type="ECO:0000313" key="7">
    <source>
        <dbReference type="EMBL" id="CAI0650514.1"/>
    </source>
</evidence>
<dbReference type="InterPro" id="IPR020471">
    <property type="entry name" value="AKR"/>
</dbReference>
<feature type="active site" description="Proton donor" evidence="2">
    <location>
        <position position="91"/>
    </location>
</feature>
<dbReference type="FunFam" id="3.20.20.100:FF:000002">
    <property type="entry name" value="2,5-diketo-D-gluconic acid reductase A"/>
    <property type="match status" value="1"/>
</dbReference>
<dbReference type="InterPro" id="IPR044494">
    <property type="entry name" value="AKR3C2/3"/>
</dbReference>
<protein>
    <recommendedName>
        <fullName evidence="6">NADP-dependent oxidoreductase domain-containing protein</fullName>
    </recommendedName>
</protein>
<dbReference type="GO" id="GO:0016652">
    <property type="term" value="F:oxidoreductase activity, acting on NAD(P)H as acceptor"/>
    <property type="evidence" value="ECO:0007669"/>
    <property type="project" value="InterPro"/>
</dbReference>
<dbReference type="SUPFAM" id="SSF51430">
    <property type="entry name" value="NAD(P)-linked oxidoreductase"/>
    <property type="match status" value="1"/>
</dbReference>
<dbReference type="Gene3D" id="3.20.20.100">
    <property type="entry name" value="NADP-dependent oxidoreductase domain"/>
    <property type="match status" value="1"/>
</dbReference>
<dbReference type="InterPro" id="IPR036812">
    <property type="entry name" value="NAD(P)_OxRdtase_dom_sf"/>
</dbReference>
<dbReference type="CDD" id="cd19120">
    <property type="entry name" value="AKR_AKR3C2-3"/>
    <property type="match status" value="1"/>
</dbReference>
<dbReference type="PANTHER" id="PTHR11732">
    <property type="entry name" value="ALDO/KETO REDUCTASE"/>
    <property type="match status" value="1"/>
</dbReference>
<gene>
    <name evidence="7" type="ORF">CGXH109_LOCUS96853</name>
</gene>
<evidence type="ECO:0000256" key="2">
    <source>
        <dbReference type="PIRSR" id="PIRSR000097-1"/>
    </source>
</evidence>
<keyword evidence="1" id="KW-0560">Oxidoreductase</keyword>
<reference evidence="7" key="1">
    <citation type="submission" date="2022-08" db="EMBL/GenBank/DDBJ databases">
        <authorList>
            <person name="Giroux E."/>
            <person name="Giroux E."/>
        </authorList>
    </citation>
    <scope>NUCLEOTIDE SEQUENCE</scope>
    <source>
        <strain evidence="7">H1091258</strain>
    </source>
</reference>
<evidence type="ECO:0000313" key="8">
    <source>
        <dbReference type="Proteomes" id="UP001152533"/>
    </source>
</evidence>
<evidence type="ECO:0000256" key="3">
    <source>
        <dbReference type="PIRSR" id="PIRSR000097-2"/>
    </source>
</evidence>
<sequence>MGSLGDVKATRDELNQSPPLPSLKLNDGNFIPMLAYGMGTANFKTSSEPIDHVIVEAAKNAIQAGFQHLDGAEGIVALAFDSCPANIFLVYGNEIEIGLAIKTSGVPREELYVATKLWDMTNPKASFELSLRRLGLKFVDLYLIHAPFNARSDVELQYAWAHMEELKLSGRVRSIGVSNFKLSHLRAILKTATVPPAINQIEYHPYIQDDYLLRFHKQHNIAIAAYGCLLPLTQEADDSMVGVWQDLAQNHEVTISDIGLRWSVEQGLITITTTSKPKRMEIILRNVPGFQLTKDDMTKIAKAGEGHRQRGFWIDNFGELEEPEEATI</sequence>
<evidence type="ECO:0000259" key="6">
    <source>
        <dbReference type="Pfam" id="PF00248"/>
    </source>
</evidence>
<dbReference type="Proteomes" id="UP001152533">
    <property type="component" value="Unassembled WGS sequence"/>
</dbReference>
<dbReference type="PROSITE" id="PS00062">
    <property type="entry name" value="ALDOKETO_REDUCTASE_2"/>
    <property type="match status" value="1"/>
</dbReference>
<name>A0A9W4RZI4_9PEZI</name>
<feature type="binding site" evidence="3">
    <location>
        <position position="145"/>
    </location>
    <ligand>
        <name>substrate</name>
    </ligand>
</feature>
<evidence type="ECO:0000256" key="5">
    <source>
        <dbReference type="SAM" id="MobiDB-lite"/>
    </source>
</evidence>
<dbReference type="PIRSF" id="PIRSF000097">
    <property type="entry name" value="AKR"/>
    <property type="match status" value="1"/>
</dbReference>
<evidence type="ECO:0000256" key="4">
    <source>
        <dbReference type="PIRSR" id="PIRSR000097-3"/>
    </source>
</evidence>
<dbReference type="InterPro" id="IPR023210">
    <property type="entry name" value="NADP_OxRdtase_dom"/>
</dbReference>
<feature type="domain" description="NADP-dependent oxidoreductase" evidence="6">
    <location>
        <begin position="37"/>
        <end position="303"/>
    </location>
</feature>
<dbReference type="InterPro" id="IPR018170">
    <property type="entry name" value="Aldo/ket_reductase_CS"/>
</dbReference>
<organism evidence="7 8">
    <name type="scientific">Colletotrichum noveboracense</name>
    <dbReference type="NCBI Taxonomy" id="2664923"/>
    <lineage>
        <taxon>Eukaryota</taxon>
        <taxon>Fungi</taxon>
        <taxon>Dikarya</taxon>
        <taxon>Ascomycota</taxon>
        <taxon>Pezizomycotina</taxon>
        <taxon>Sordariomycetes</taxon>
        <taxon>Hypocreomycetidae</taxon>
        <taxon>Glomerellales</taxon>
        <taxon>Glomerellaceae</taxon>
        <taxon>Colletotrichum</taxon>
        <taxon>Colletotrichum gloeosporioides species complex</taxon>
    </lineage>
</organism>
<proteinExistence type="predicted"/>
<accession>A0A9W4RZI4</accession>
<comment type="caution">
    <text evidence="7">The sequence shown here is derived from an EMBL/GenBank/DDBJ whole genome shotgun (WGS) entry which is preliminary data.</text>
</comment>
<dbReference type="GO" id="GO:0016616">
    <property type="term" value="F:oxidoreductase activity, acting on the CH-OH group of donors, NAD or NADP as acceptor"/>
    <property type="evidence" value="ECO:0007669"/>
    <property type="project" value="UniProtKB-ARBA"/>
</dbReference>